<dbReference type="OrthoDB" id="5871144at2759"/>
<evidence type="ECO:0000313" key="2">
    <source>
        <dbReference type="Proteomes" id="UP000005239"/>
    </source>
</evidence>
<dbReference type="EnsemblMetazoa" id="PPA10775.1">
    <property type="protein sequence ID" value="PPA10775.1"/>
    <property type="gene ID" value="WBGene00100329"/>
</dbReference>
<keyword evidence="2" id="KW-1185">Reference proteome</keyword>
<proteinExistence type="predicted"/>
<gene>
    <name evidence="1" type="primary">WBGene00100329</name>
</gene>
<dbReference type="Proteomes" id="UP000005239">
    <property type="component" value="Unassembled WGS sequence"/>
</dbReference>
<protein>
    <submittedName>
        <fullName evidence="1">Uncharacterized protein</fullName>
    </submittedName>
</protein>
<sequence length="87" mass="9664">MHVLYLNSYFFLSFVHRVIPSGITKIVLDGAVICSEVVIIPANADLPPLPAYIELNPSPHRSDRPPPPQLPSYASRPHRVVSQEPPQ</sequence>
<reference evidence="1" key="2">
    <citation type="submission" date="2022-06" db="UniProtKB">
        <authorList>
            <consortium name="EnsemblMetazoa"/>
        </authorList>
    </citation>
    <scope>IDENTIFICATION</scope>
    <source>
        <strain evidence="1">PS312</strain>
    </source>
</reference>
<name>A0A2A6CMN5_PRIPA</name>
<accession>A0A8R1YDE6</accession>
<accession>A0A2A6CMN5</accession>
<evidence type="ECO:0000313" key="1">
    <source>
        <dbReference type="EnsemblMetazoa" id="PPA10775.1"/>
    </source>
</evidence>
<organism evidence="1 2">
    <name type="scientific">Pristionchus pacificus</name>
    <name type="common">Parasitic nematode worm</name>
    <dbReference type="NCBI Taxonomy" id="54126"/>
    <lineage>
        <taxon>Eukaryota</taxon>
        <taxon>Metazoa</taxon>
        <taxon>Ecdysozoa</taxon>
        <taxon>Nematoda</taxon>
        <taxon>Chromadorea</taxon>
        <taxon>Rhabditida</taxon>
        <taxon>Rhabditina</taxon>
        <taxon>Diplogasteromorpha</taxon>
        <taxon>Diplogasteroidea</taxon>
        <taxon>Neodiplogasteridae</taxon>
        <taxon>Pristionchus</taxon>
    </lineage>
</organism>
<reference evidence="2" key="1">
    <citation type="journal article" date="2008" name="Nat. Genet.">
        <title>The Pristionchus pacificus genome provides a unique perspective on nematode lifestyle and parasitism.</title>
        <authorList>
            <person name="Dieterich C."/>
            <person name="Clifton S.W."/>
            <person name="Schuster L.N."/>
            <person name="Chinwalla A."/>
            <person name="Delehaunty K."/>
            <person name="Dinkelacker I."/>
            <person name="Fulton L."/>
            <person name="Fulton R."/>
            <person name="Godfrey J."/>
            <person name="Minx P."/>
            <person name="Mitreva M."/>
            <person name="Roeseler W."/>
            <person name="Tian H."/>
            <person name="Witte H."/>
            <person name="Yang S.P."/>
            <person name="Wilson R.K."/>
            <person name="Sommer R.J."/>
        </authorList>
    </citation>
    <scope>NUCLEOTIDE SEQUENCE [LARGE SCALE GENOMIC DNA]</scope>
    <source>
        <strain evidence="2">PS312</strain>
    </source>
</reference>
<dbReference type="AlphaFoldDB" id="A0A2A6CMN5"/>